<evidence type="ECO:0000256" key="5">
    <source>
        <dbReference type="ARBA" id="ARBA00022970"/>
    </source>
</evidence>
<evidence type="ECO:0000256" key="3">
    <source>
        <dbReference type="ARBA" id="ARBA00022448"/>
    </source>
</evidence>
<dbReference type="EMBL" id="CAJRGZ010000017">
    <property type="protein sequence ID" value="CAG5156312.1"/>
    <property type="molecule type" value="Genomic_DNA"/>
</dbReference>
<feature type="transmembrane region" description="Helical" evidence="8">
    <location>
        <begin position="344"/>
        <end position="364"/>
    </location>
</feature>
<dbReference type="RefSeq" id="XP_043167655.1">
    <property type="nucleotide sequence ID" value="XM_043311720.1"/>
</dbReference>
<dbReference type="GO" id="GO:0006865">
    <property type="term" value="P:amino acid transport"/>
    <property type="evidence" value="ECO:0007669"/>
    <property type="project" value="UniProtKB-KW"/>
</dbReference>
<protein>
    <recommendedName>
        <fullName evidence="8">Protein BTN</fullName>
    </recommendedName>
</protein>
<dbReference type="GO" id="GO:0051453">
    <property type="term" value="P:regulation of intracellular pH"/>
    <property type="evidence" value="ECO:0007669"/>
    <property type="project" value="TreeGrafter"/>
</dbReference>
<evidence type="ECO:0000256" key="8">
    <source>
        <dbReference type="RuleBase" id="RU361113"/>
    </source>
</evidence>
<evidence type="ECO:0000256" key="7">
    <source>
        <dbReference type="ARBA" id="ARBA00023136"/>
    </source>
</evidence>
<sequence>MPGSPASSWAVYRARFKAAFHGADARVCAAFWLFGLINNVLYVIILSAALDLVGPNVPKGAVLLADVIPSFLTKLCAPYFIHKIPYNVRILVFVSLSACGMLIIALTPPLQDSRTIAIKMCGVMLASLSSGGGELSFLGLTHYYGHFALASWGSGTGGAGLIGAGAYAIATNTLGITPRTSLLVFSFLPLIMVLSFFVILPLGPLRAGAQKHGGYEAIDNQGDDEEEEVAQAQEHDDLLSSSMHSASGRSFTSVNNKGANSALSSFRANINRARGLFFPYMLPLLLVYIAEYTINQGVAPTLLFPLESSPFDEYRSFYSTYNAIYQVGVFISRSSTPFIRIHHLYVPSFLQVANLIVLALHAMFNFIPSYYIVCVIMFWEGLLGGLVYVSTFAEITDNVPKEDREFSLGATSVSDSGGICIAGFLGMAVETGLKGIDESTVIVKDWPRLNELIKGVKQRQFADYLKENPLELVSITDGLGPWEIEWDEMYEECVGCQEGGECEEDEEDEEDEEVDMDVDVDVGTYVFIQVDVDSAVDAAVYSDDGDAMDVDDKVSFKPCVGRQYVWQA</sequence>
<gene>
    <name evidence="9" type="ORF">ALTATR162_LOCUS4110</name>
</gene>
<evidence type="ECO:0000256" key="6">
    <source>
        <dbReference type="ARBA" id="ARBA00022989"/>
    </source>
</evidence>
<evidence type="ECO:0000313" key="10">
    <source>
        <dbReference type="Proteomes" id="UP000676310"/>
    </source>
</evidence>
<keyword evidence="4 8" id="KW-0812">Transmembrane</keyword>
<dbReference type="Gene3D" id="1.20.1250.20">
    <property type="entry name" value="MFS general substrate transporter like domains"/>
    <property type="match status" value="1"/>
</dbReference>
<keyword evidence="10" id="KW-1185">Reference proteome</keyword>
<comment type="similarity">
    <text evidence="2 8">Belongs to the battenin family.</text>
</comment>
<proteinExistence type="inferred from homology"/>
<evidence type="ECO:0000313" key="9">
    <source>
        <dbReference type="EMBL" id="CAG5156312.1"/>
    </source>
</evidence>
<accession>A0A8J2I147</accession>
<dbReference type="AlphaFoldDB" id="A0A8J2I147"/>
<feature type="transmembrane region" description="Helical" evidence="8">
    <location>
        <begin position="182"/>
        <end position="202"/>
    </location>
</feature>
<feature type="transmembrane region" description="Helical" evidence="8">
    <location>
        <begin position="27"/>
        <end position="49"/>
    </location>
</feature>
<reference evidence="9" key="1">
    <citation type="submission" date="2021-05" db="EMBL/GenBank/DDBJ databases">
        <authorList>
            <person name="Stam R."/>
        </authorList>
    </citation>
    <scope>NUCLEOTIDE SEQUENCE</scope>
    <source>
        <strain evidence="9">CS162</strain>
    </source>
</reference>
<dbReference type="GeneID" id="67015742"/>
<dbReference type="SUPFAM" id="SSF103473">
    <property type="entry name" value="MFS general substrate transporter"/>
    <property type="match status" value="1"/>
</dbReference>
<feature type="transmembrane region" description="Helical" evidence="8">
    <location>
        <begin position="88"/>
        <end position="110"/>
    </location>
</feature>
<dbReference type="Proteomes" id="UP000676310">
    <property type="component" value="Unassembled WGS sequence"/>
</dbReference>
<keyword evidence="5" id="KW-0029">Amino-acid transport</keyword>
<comment type="subcellular location">
    <subcellularLocation>
        <location evidence="1">Endomembrane system</location>
        <topology evidence="1">Multi-pass membrane protein</topology>
    </subcellularLocation>
    <subcellularLocation>
        <location evidence="8">Vacuole membrane</location>
        <topology evidence="8">Multi-pass membrane protein</topology>
    </subcellularLocation>
</comment>
<dbReference type="OrthoDB" id="5965864at2759"/>
<keyword evidence="6 8" id="KW-1133">Transmembrane helix</keyword>
<comment type="caution">
    <text evidence="9">The sequence shown here is derived from an EMBL/GenBank/DDBJ whole genome shotgun (WGS) entry which is preliminary data.</text>
</comment>
<dbReference type="PANTHER" id="PTHR10981">
    <property type="entry name" value="BATTENIN"/>
    <property type="match status" value="1"/>
</dbReference>
<keyword evidence="7 8" id="KW-0472">Membrane</keyword>
<feature type="transmembrane region" description="Helical" evidence="8">
    <location>
        <begin position="370"/>
        <end position="389"/>
    </location>
</feature>
<evidence type="ECO:0000256" key="1">
    <source>
        <dbReference type="ARBA" id="ARBA00004127"/>
    </source>
</evidence>
<feature type="transmembrane region" description="Helical" evidence="8">
    <location>
        <begin position="147"/>
        <end position="170"/>
    </location>
</feature>
<organism evidence="9 10">
    <name type="scientific">Alternaria atra</name>
    <dbReference type="NCBI Taxonomy" id="119953"/>
    <lineage>
        <taxon>Eukaryota</taxon>
        <taxon>Fungi</taxon>
        <taxon>Dikarya</taxon>
        <taxon>Ascomycota</taxon>
        <taxon>Pezizomycotina</taxon>
        <taxon>Dothideomycetes</taxon>
        <taxon>Pleosporomycetidae</taxon>
        <taxon>Pleosporales</taxon>
        <taxon>Pleosporineae</taxon>
        <taxon>Pleosporaceae</taxon>
        <taxon>Alternaria</taxon>
        <taxon>Alternaria sect. Ulocladioides</taxon>
    </lineage>
</organism>
<keyword evidence="8" id="KW-0926">Vacuole</keyword>
<dbReference type="InterPro" id="IPR003492">
    <property type="entry name" value="Battenin_disease_Cln3"/>
</dbReference>
<dbReference type="GO" id="GO:0005774">
    <property type="term" value="C:vacuolar membrane"/>
    <property type="evidence" value="ECO:0007669"/>
    <property type="project" value="UniProtKB-SubCell"/>
</dbReference>
<dbReference type="PRINTS" id="PR01315">
    <property type="entry name" value="BATTENIN"/>
</dbReference>
<evidence type="ECO:0000256" key="4">
    <source>
        <dbReference type="ARBA" id="ARBA00022692"/>
    </source>
</evidence>
<evidence type="ECO:0000256" key="2">
    <source>
        <dbReference type="ARBA" id="ARBA00007467"/>
    </source>
</evidence>
<dbReference type="PANTHER" id="PTHR10981:SF0">
    <property type="entry name" value="BATTENIN"/>
    <property type="match status" value="1"/>
</dbReference>
<dbReference type="Pfam" id="PF02487">
    <property type="entry name" value="CLN3"/>
    <property type="match status" value="1"/>
</dbReference>
<keyword evidence="3" id="KW-0813">Transport</keyword>
<feature type="transmembrane region" description="Helical" evidence="8">
    <location>
        <begin position="276"/>
        <end position="294"/>
    </location>
</feature>
<dbReference type="GO" id="GO:0012505">
    <property type="term" value="C:endomembrane system"/>
    <property type="evidence" value="ECO:0007669"/>
    <property type="project" value="UniProtKB-SubCell"/>
</dbReference>
<dbReference type="InterPro" id="IPR036259">
    <property type="entry name" value="MFS_trans_sf"/>
</dbReference>
<name>A0A8J2I147_9PLEO</name>